<dbReference type="EMBL" id="JAGIOI010000001">
    <property type="protein sequence ID" value="MBP2414794.1"/>
    <property type="molecule type" value="Genomic_DNA"/>
</dbReference>
<evidence type="ECO:0000313" key="1">
    <source>
        <dbReference type="EMBL" id="MBP2414794.1"/>
    </source>
</evidence>
<protein>
    <submittedName>
        <fullName evidence="1">Uncharacterized protein</fullName>
    </submittedName>
</protein>
<proteinExistence type="predicted"/>
<comment type="caution">
    <text evidence="1">The sequence shown here is derived from an EMBL/GenBank/DDBJ whole genome shotgun (WGS) entry which is preliminary data.</text>
</comment>
<sequence>MRFCPFLCARQCAQDPVGRKVCTTASTEESGGPLRPDAVASMLTFLRLGATHGGCRLSRVLNFSAVAKPSGRLEVAGISQAGGR</sequence>
<name>A0ABS4Z1H6_9MICC</name>
<evidence type="ECO:0000313" key="2">
    <source>
        <dbReference type="Proteomes" id="UP000711614"/>
    </source>
</evidence>
<organism evidence="1 2">
    <name type="scientific">Arthrobacter stackebrandtii</name>
    <dbReference type="NCBI Taxonomy" id="272161"/>
    <lineage>
        <taxon>Bacteria</taxon>
        <taxon>Bacillati</taxon>
        <taxon>Actinomycetota</taxon>
        <taxon>Actinomycetes</taxon>
        <taxon>Micrococcales</taxon>
        <taxon>Micrococcaceae</taxon>
        <taxon>Arthrobacter</taxon>
    </lineage>
</organism>
<reference evidence="1 2" key="1">
    <citation type="submission" date="2021-03" db="EMBL/GenBank/DDBJ databases">
        <title>Sequencing the genomes of 1000 actinobacteria strains.</title>
        <authorList>
            <person name="Klenk H.-P."/>
        </authorList>
    </citation>
    <scope>NUCLEOTIDE SEQUENCE [LARGE SCALE GENOMIC DNA]</scope>
    <source>
        <strain evidence="1 2">DSM 16005</strain>
    </source>
</reference>
<gene>
    <name evidence="1" type="ORF">JOF48_003593</name>
</gene>
<keyword evidence="2" id="KW-1185">Reference proteome</keyword>
<dbReference type="Proteomes" id="UP000711614">
    <property type="component" value="Unassembled WGS sequence"/>
</dbReference>
<accession>A0ABS4Z1H6</accession>